<dbReference type="SUPFAM" id="SSF48264">
    <property type="entry name" value="Cytochrome P450"/>
    <property type="match status" value="1"/>
</dbReference>
<feature type="transmembrane region" description="Helical" evidence="6">
    <location>
        <begin position="747"/>
        <end position="766"/>
    </location>
</feature>
<feature type="transmembrane region" description="Helical" evidence="6">
    <location>
        <begin position="583"/>
        <end position="607"/>
    </location>
</feature>
<dbReference type="GO" id="GO:0005351">
    <property type="term" value="F:carbohydrate:proton symporter activity"/>
    <property type="evidence" value="ECO:0007669"/>
    <property type="project" value="TreeGrafter"/>
</dbReference>
<accession>A0A8H4IU11</accession>
<dbReference type="GO" id="GO:0016020">
    <property type="term" value="C:membrane"/>
    <property type="evidence" value="ECO:0007669"/>
    <property type="project" value="UniProtKB-SubCell"/>
</dbReference>
<dbReference type="InterPro" id="IPR036259">
    <property type="entry name" value="MFS_trans_sf"/>
</dbReference>
<dbReference type="EMBL" id="WWBZ02000033">
    <property type="protein sequence ID" value="KAF4306349.1"/>
    <property type="molecule type" value="Genomic_DNA"/>
</dbReference>
<evidence type="ECO:0000313" key="8">
    <source>
        <dbReference type="EMBL" id="KAF4306349.1"/>
    </source>
</evidence>
<name>A0A8H4IU11_9PEZI</name>
<sequence>MNGTFVSVQPQGWHVSLCDDLAVMEVLKQKDVWLKPEVLYNVLSIFGPNVVSVNGKPWARHRKITAPCFNERLSTVVWDESIRQARSMLSYWTSSASSSIDNVCEDTRTLALHVLSYAGFGVQQDYASGVRSAESILKGHEMSFHTALWTVMSNMFVLFLTAMLPTWVRGWCVGSWCMPQGVKKIVRAMEELEQYMRESLEELRGKMHIEEKQKGGRPNLMSTLIRSSEEHEEGGRPQLSDKEILGNIFIFNIAGHETTANTTSFALAVLALHQDLQKWVREELVRYNLVSIEVQRSQKMLSCFTWLPPTRNVAIPGHLTSNILLANIVLGASIFGVGFGNAVFDTIQAMDPFEQKFGELNSSEQKREITATQLAFLNSFPLLTYAVFLFVAARVGELYGRRSVLILMQLTNLAGLITAYNSTTFRQQLAGRMTYNAAAGMAVWLFPLTQAEIVPGAIRGVMVTLYALNRILGAFVSGIVVRFTSDLEHDGSWRIPLVVTVAFPCVVITLSPLLPESPRWLLRQGRFVEAAASLQWLHGCYDEYDAEAEAHLLQKSLEEAGAAKATGPWRDLLHGVNKRRTGLVLCAAFFTQMSGIALVSSYGTIFFKEVGGFNPFSATLIRRGISVFSPITTMLLVERVPRRKMFVSFATLAAAALLTMGGLGCANPLTLPIRRGIMSMLLFLSYVRMCGFSANANLIVSEVSHLSLREKTSFIYWSMYNLTEFVSTFTIPYLMKEPYANLQSRVGLIYGSVTAVGVVWIFMLEIQCGWNGSFDYGT</sequence>
<comment type="similarity">
    <text evidence="2">Belongs to the major facilitator superfamily. Sugar transporter (TC 2.A.1.1) family.</text>
</comment>
<comment type="caution">
    <text evidence="8">The sequence shown here is derived from an EMBL/GenBank/DDBJ whole genome shotgun (WGS) entry which is preliminary data.</text>
</comment>
<evidence type="ECO:0000256" key="1">
    <source>
        <dbReference type="ARBA" id="ARBA00004141"/>
    </source>
</evidence>
<feature type="transmembrane region" description="Helical" evidence="6">
    <location>
        <begin position="374"/>
        <end position="392"/>
    </location>
</feature>
<dbReference type="InterPro" id="IPR050360">
    <property type="entry name" value="MFS_Sugar_Transporters"/>
</dbReference>
<proteinExistence type="inferred from homology"/>
<feature type="transmembrane region" description="Helical" evidence="6">
    <location>
        <begin position="677"/>
        <end position="694"/>
    </location>
</feature>
<dbReference type="InterPro" id="IPR020846">
    <property type="entry name" value="MFS_dom"/>
</dbReference>
<dbReference type="InterPro" id="IPR001128">
    <property type="entry name" value="Cyt_P450"/>
</dbReference>
<evidence type="ECO:0000256" key="3">
    <source>
        <dbReference type="ARBA" id="ARBA00022692"/>
    </source>
</evidence>
<feature type="transmembrane region" description="Helical" evidence="6">
    <location>
        <begin position="404"/>
        <end position="423"/>
    </location>
</feature>
<dbReference type="Gene3D" id="1.10.630.10">
    <property type="entry name" value="Cytochrome P450"/>
    <property type="match status" value="1"/>
</dbReference>
<evidence type="ECO:0000313" key="9">
    <source>
        <dbReference type="Proteomes" id="UP000572817"/>
    </source>
</evidence>
<dbReference type="InterPro" id="IPR036396">
    <property type="entry name" value="Cyt_P450_sf"/>
</dbReference>
<keyword evidence="3 6" id="KW-0812">Transmembrane</keyword>
<evidence type="ECO:0000259" key="7">
    <source>
        <dbReference type="PROSITE" id="PS50850"/>
    </source>
</evidence>
<dbReference type="SUPFAM" id="SSF103473">
    <property type="entry name" value="MFS general substrate transporter"/>
    <property type="match status" value="1"/>
</dbReference>
<dbReference type="AlphaFoldDB" id="A0A8H4IU11"/>
<feature type="transmembrane region" description="Helical" evidence="6">
    <location>
        <begin position="460"/>
        <end position="481"/>
    </location>
</feature>
<feature type="transmembrane region" description="Helical" evidence="6">
    <location>
        <begin position="714"/>
        <end position="735"/>
    </location>
</feature>
<gene>
    <name evidence="8" type="ORF">GTA08_BOTSDO05176</name>
</gene>
<dbReference type="InterPro" id="IPR005828">
    <property type="entry name" value="MFS_sugar_transport-like"/>
</dbReference>
<dbReference type="GO" id="GO:0005506">
    <property type="term" value="F:iron ion binding"/>
    <property type="evidence" value="ECO:0007669"/>
    <property type="project" value="InterPro"/>
</dbReference>
<feature type="domain" description="Major facilitator superfamily (MFS) profile" evidence="7">
    <location>
        <begin position="324"/>
        <end position="769"/>
    </location>
</feature>
<comment type="subcellular location">
    <subcellularLocation>
        <location evidence="1">Membrane</location>
        <topology evidence="1">Multi-pass membrane protein</topology>
    </subcellularLocation>
</comment>
<feature type="transmembrane region" description="Helical" evidence="6">
    <location>
        <begin position="645"/>
        <end position="665"/>
    </location>
</feature>
<dbReference type="Pfam" id="PF00067">
    <property type="entry name" value="p450"/>
    <property type="match status" value="1"/>
</dbReference>
<protein>
    <submittedName>
        <fullName evidence="8">General substrate transporter</fullName>
    </submittedName>
</protein>
<dbReference type="GO" id="GO:0016705">
    <property type="term" value="F:oxidoreductase activity, acting on paired donors, with incorporation or reduction of molecular oxygen"/>
    <property type="evidence" value="ECO:0007669"/>
    <property type="project" value="InterPro"/>
</dbReference>
<dbReference type="Proteomes" id="UP000572817">
    <property type="component" value="Unassembled WGS sequence"/>
</dbReference>
<evidence type="ECO:0000256" key="2">
    <source>
        <dbReference type="ARBA" id="ARBA00010992"/>
    </source>
</evidence>
<feature type="transmembrane region" description="Helical" evidence="6">
    <location>
        <begin position="147"/>
        <end position="168"/>
    </location>
</feature>
<organism evidence="8 9">
    <name type="scientific">Botryosphaeria dothidea</name>
    <dbReference type="NCBI Taxonomy" id="55169"/>
    <lineage>
        <taxon>Eukaryota</taxon>
        <taxon>Fungi</taxon>
        <taxon>Dikarya</taxon>
        <taxon>Ascomycota</taxon>
        <taxon>Pezizomycotina</taxon>
        <taxon>Dothideomycetes</taxon>
        <taxon>Dothideomycetes incertae sedis</taxon>
        <taxon>Botryosphaeriales</taxon>
        <taxon>Botryosphaeriaceae</taxon>
        <taxon>Botryosphaeria</taxon>
    </lineage>
</organism>
<dbReference type="Gene3D" id="1.20.1250.20">
    <property type="entry name" value="MFS general substrate transporter like domains"/>
    <property type="match status" value="1"/>
</dbReference>
<dbReference type="PANTHER" id="PTHR48022:SF77">
    <property type="entry name" value="MAJOR FACILITATOR SUPERFAMILY (MFS) PROFILE DOMAIN-CONTAINING PROTEIN"/>
    <property type="match status" value="1"/>
</dbReference>
<dbReference type="Pfam" id="PF00083">
    <property type="entry name" value="Sugar_tr"/>
    <property type="match status" value="1"/>
</dbReference>
<dbReference type="PROSITE" id="PS50850">
    <property type="entry name" value="MFS"/>
    <property type="match status" value="1"/>
</dbReference>
<feature type="transmembrane region" description="Helical" evidence="6">
    <location>
        <begin position="429"/>
        <end position="448"/>
    </location>
</feature>
<dbReference type="OrthoDB" id="6612291at2759"/>
<reference evidence="8" key="1">
    <citation type="submission" date="2020-04" db="EMBL/GenBank/DDBJ databases">
        <title>Genome Assembly and Annotation of Botryosphaeria dothidea sdau 11-99, a Latent Pathogen of Apple Fruit Ring Rot in China.</title>
        <authorList>
            <person name="Yu C."/>
            <person name="Diao Y."/>
            <person name="Lu Q."/>
            <person name="Zhao J."/>
            <person name="Cui S."/>
            <person name="Peng C."/>
            <person name="He B."/>
            <person name="Liu H."/>
        </authorList>
    </citation>
    <scope>NUCLEOTIDE SEQUENCE [LARGE SCALE GENOMIC DNA]</scope>
    <source>
        <strain evidence="8">Sdau11-99</strain>
    </source>
</reference>
<keyword evidence="5 6" id="KW-0472">Membrane</keyword>
<dbReference type="GO" id="GO:0004497">
    <property type="term" value="F:monooxygenase activity"/>
    <property type="evidence" value="ECO:0007669"/>
    <property type="project" value="InterPro"/>
</dbReference>
<keyword evidence="4 6" id="KW-1133">Transmembrane helix</keyword>
<evidence type="ECO:0000256" key="5">
    <source>
        <dbReference type="ARBA" id="ARBA00023136"/>
    </source>
</evidence>
<evidence type="ECO:0000256" key="4">
    <source>
        <dbReference type="ARBA" id="ARBA00022989"/>
    </source>
</evidence>
<dbReference type="PANTHER" id="PTHR48022">
    <property type="entry name" value="PLASTIDIC GLUCOSE TRANSPORTER 4"/>
    <property type="match status" value="1"/>
</dbReference>
<dbReference type="GO" id="GO:0020037">
    <property type="term" value="F:heme binding"/>
    <property type="evidence" value="ECO:0007669"/>
    <property type="project" value="InterPro"/>
</dbReference>
<keyword evidence="9" id="KW-1185">Reference proteome</keyword>
<evidence type="ECO:0000256" key="6">
    <source>
        <dbReference type="SAM" id="Phobius"/>
    </source>
</evidence>
<feature type="transmembrane region" description="Helical" evidence="6">
    <location>
        <begin position="493"/>
        <end position="514"/>
    </location>
</feature>